<dbReference type="KEGG" id="ngr:NAEGRDRAFT_54149"/>
<dbReference type="EMBL" id="GG738925">
    <property type="protein sequence ID" value="EFC36831.1"/>
    <property type="molecule type" value="Genomic_DNA"/>
</dbReference>
<protein>
    <submittedName>
        <fullName evidence="1">Predicted protein</fullName>
    </submittedName>
</protein>
<sequence length="519" mass="60404">MGFFCCNHNRLVELFTIIFTSVISKFALSEASSSISKDAKNQIIDYDTFTIELKKQFQDSFLGSLWNSITRSKLITLDEILLFIKRHPPQIENVENLVGKLKKEFRNEILDSQLKRVKIEESLGLTIEAEFVIQMPVECEVMCWEPIKTNMLIHRLEIWISKQAVLRMKLICKSDLKGWNENSSLEWKYDKPDNISTRFKQGFLTELITFSDEKVSNGLLNGVFEIYGGTDKLFKYWKEKKISYSIKTGRGAILSNSKILFMFFKVIFGNAIYNVENVNYEKIDAMRYYVDFNNYLKPPLKAQRIRLSNISFYSACQLVSKFHPSLALNYHNMVTNCRGNATIGLEVKKNTWIGRAKKKKSIFDEKRFIYRFETAVYESYSKMPRNDYLPLEGFGAITPFHKKEIHLVKKVKLKFLSKIYEFSRDALKLTKTRPKIMYRLSYVNPLVITGHFEGTLQFLSNGETLLCESSFFIDTILGFIQLDLSHFGLGWCKFYKINSQNALEISVKCPKDVSIICLR</sequence>
<dbReference type="GeneID" id="8862970"/>
<dbReference type="RefSeq" id="XP_002669575.1">
    <property type="nucleotide sequence ID" value="XM_002669529.1"/>
</dbReference>
<dbReference type="AlphaFoldDB" id="D2W2A7"/>
<dbReference type="Proteomes" id="UP000006671">
    <property type="component" value="Unassembled WGS sequence"/>
</dbReference>
<evidence type="ECO:0000313" key="2">
    <source>
        <dbReference type="Proteomes" id="UP000006671"/>
    </source>
</evidence>
<dbReference type="InParanoid" id="D2W2A7"/>
<dbReference type="VEuPathDB" id="AmoebaDB:NAEGRDRAFT_54149"/>
<proteinExistence type="predicted"/>
<evidence type="ECO:0000313" key="1">
    <source>
        <dbReference type="EMBL" id="EFC36831.1"/>
    </source>
</evidence>
<gene>
    <name evidence="1" type="ORF">NAEGRDRAFT_54149</name>
</gene>
<name>D2W2A7_NAEGR</name>
<organism evidence="2">
    <name type="scientific">Naegleria gruberi</name>
    <name type="common">Amoeba</name>
    <dbReference type="NCBI Taxonomy" id="5762"/>
    <lineage>
        <taxon>Eukaryota</taxon>
        <taxon>Discoba</taxon>
        <taxon>Heterolobosea</taxon>
        <taxon>Tetramitia</taxon>
        <taxon>Eutetramitia</taxon>
        <taxon>Vahlkampfiidae</taxon>
        <taxon>Naegleria</taxon>
    </lineage>
</organism>
<keyword evidence="2" id="KW-1185">Reference proteome</keyword>
<reference evidence="1 2" key="1">
    <citation type="journal article" date="2010" name="Cell">
        <title>The genome of Naegleria gruberi illuminates early eukaryotic versatility.</title>
        <authorList>
            <person name="Fritz-Laylin L.K."/>
            <person name="Prochnik S.E."/>
            <person name="Ginger M.L."/>
            <person name="Dacks J.B."/>
            <person name="Carpenter M.L."/>
            <person name="Field M.C."/>
            <person name="Kuo A."/>
            <person name="Paredez A."/>
            <person name="Chapman J."/>
            <person name="Pham J."/>
            <person name="Shu S."/>
            <person name="Neupane R."/>
            <person name="Cipriano M."/>
            <person name="Mancuso J."/>
            <person name="Tu H."/>
            <person name="Salamov A."/>
            <person name="Lindquist E."/>
            <person name="Shapiro H."/>
            <person name="Lucas S."/>
            <person name="Grigoriev I.V."/>
            <person name="Cande W.Z."/>
            <person name="Fulton C."/>
            <person name="Rokhsar D.S."/>
            <person name="Dawson S.C."/>
        </authorList>
    </citation>
    <scope>NUCLEOTIDE SEQUENCE [LARGE SCALE GENOMIC DNA]</scope>
    <source>
        <strain evidence="1 2">NEG-M</strain>
    </source>
</reference>
<accession>D2W2A7</accession>